<organism evidence="2 3">
    <name type="scientific">Mycena metata</name>
    <dbReference type="NCBI Taxonomy" id="1033252"/>
    <lineage>
        <taxon>Eukaryota</taxon>
        <taxon>Fungi</taxon>
        <taxon>Dikarya</taxon>
        <taxon>Basidiomycota</taxon>
        <taxon>Agaricomycotina</taxon>
        <taxon>Agaricomycetes</taxon>
        <taxon>Agaricomycetidae</taxon>
        <taxon>Agaricales</taxon>
        <taxon>Marasmiineae</taxon>
        <taxon>Mycenaceae</taxon>
        <taxon>Mycena</taxon>
    </lineage>
</organism>
<dbReference type="Gene3D" id="3.90.79.10">
    <property type="entry name" value="Nucleoside Triphosphate Pyrophosphohydrolase"/>
    <property type="match status" value="1"/>
</dbReference>
<dbReference type="CDD" id="cd02883">
    <property type="entry name" value="NUDIX_Hydrolase"/>
    <property type="match status" value="1"/>
</dbReference>
<dbReference type="GO" id="GO:0016787">
    <property type="term" value="F:hydrolase activity"/>
    <property type="evidence" value="ECO:0007669"/>
    <property type="project" value="UniProtKB-KW"/>
</dbReference>
<protein>
    <submittedName>
        <fullName evidence="2">NUDIX hydrolase domain-like protein</fullName>
    </submittedName>
</protein>
<sequence>MLRRAQVPGALAHRDIPLDALKAQHPGKRITVGVAIVSDDEPRKLLLLQRSANEDTLPNMFELPGGNCDPGDLTVIDAVARETEEETGLVVAEVLSEFEHFEYSTKRGPAMQLNFLVRVEHDGTLKLNPEEHQACLWIESPGVLDTLPMTAGMKKVVACALEAAKENN</sequence>
<keyword evidence="2" id="KW-0378">Hydrolase</keyword>
<dbReference type="InterPro" id="IPR000086">
    <property type="entry name" value="NUDIX_hydrolase_dom"/>
</dbReference>
<dbReference type="PANTHER" id="PTHR43736:SF1">
    <property type="entry name" value="DIHYDRONEOPTERIN TRIPHOSPHATE DIPHOSPHATASE"/>
    <property type="match status" value="1"/>
</dbReference>
<feature type="domain" description="Nudix hydrolase" evidence="1">
    <location>
        <begin position="27"/>
        <end position="163"/>
    </location>
</feature>
<name>A0AAD7JWR9_9AGAR</name>
<gene>
    <name evidence="2" type="ORF">B0H16DRAFT_147897</name>
</gene>
<reference evidence="2" key="1">
    <citation type="submission" date="2023-03" db="EMBL/GenBank/DDBJ databases">
        <title>Massive genome expansion in bonnet fungi (Mycena s.s.) driven by repeated elements and novel gene families across ecological guilds.</title>
        <authorList>
            <consortium name="Lawrence Berkeley National Laboratory"/>
            <person name="Harder C.B."/>
            <person name="Miyauchi S."/>
            <person name="Viragh M."/>
            <person name="Kuo A."/>
            <person name="Thoen E."/>
            <person name="Andreopoulos B."/>
            <person name="Lu D."/>
            <person name="Skrede I."/>
            <person name="Drula E."/>
            <person name="Henrissat B."/>
            <person name="Morin E."/>
            <person name="Kohler A."/>
            <person name="Barry K."/>
            <person name="LaButti K."/>
            <person name="Morin E."/>
            <person name="Salamov A."/>
            <person name="Lipzen A."/>
            <person name="Mereny Z."/>
            <person name="Hegedus B."/>
            <person name="Baldrian P."/>
            <person name="Stursova M."/>
            <person name="Weitz H."/>
            <person name="Taylor A."/>
            <person name="Grigoriev I.V."/>
            <person name="Nagy L.G."/>
            <person name="Martin F."/>
            <person name="Kauserud H."/>
        </authorList>
    </citation>
    <scope>NUCLEOTIDE SEQUENCE</scope>
    <source>
        <strain evidence="2">CBHHK182m</strain>
    </source>
</reference>
<proteinExistence type="predicted"/>
<accession>A0AAD7JWR9</accession>
<dbReference type="InterPro" id="IPR015797">
    <property type="entry name" value="NUDIX_hydrolase-like_dom_sf"/>
</dbReference>
<dbReference type="SUPFAM" id="SSF55811">
    <property type="entry name" value="Nudix"/>
    <property type="match status" value="1"/>
</dbReference>
<dbReference type="Pfam" id="PF00293">
    <property type="entry name" value="NUDIX"/>
    <property type="match status" value="1"/>
</dbReference>
<dbReference type="PANTHER" id="PTHR43736">
    <property type="entry name" value="ADP-RIBOSE PYROPHOSPHATASE"/>
    <property type="match status" value="1"/>
</dbReference>
<evidence type="ECO:0000313" key="3">
    <source>
        <dbReference type="Proteomes" id="UP001215598"/>
    </source>
</evidence>
<dbReference type="PROSITE" id="PS51462">
    <property type="entry name" value="NUDIX"/>
    <property type="match status" value="1"/>
</dbReference>
<evidence type="ECO:0000313" key="2">
    <source>
        <dbReference type="EMBL" id="KAJ7773384.1"/>
    </source>
</evidence>
<keyword evidence="3" id="KW-1185">Reference proteome</keyword>
<dbReference type="AlphaFoldDB" id="A0AAD7JWR9"/>
<comment type="caution">
    <text evidence="2">The sequence shown here is derived from an EMBL/GenBank/DDBJ whole genome shotgun (WGS) entry which is preliminary data.</text>
</comment>
<dbReference type="EMBL" id="JARKIB010000013">
    <property type="protein sequence ID" value="KAJ7773384.1"/>
    <property type="molecule type" value="Genomic_DNA"/>
</dbReference>
<dbReference type="Proteomes" id="UP001215598">
    <property type="component" value="Unassembled WGS sequence"/>
</dbReference>
<evidence type="ECO:0000259" key="1">
    <source>
        <dbReference type="PROSITE" id="PS51462"/>
    </source>
</evidence>